<evidence type="ECO:0000256" key="13">
    <source>
        <dbReference type="ARBA" id="ARBA00023136"/>
    </source>
</evidence>
<keyword evidence="11 14" id="KW-0408">Iron</keyword>
<dbReference type="GO" id="GO:0020037">
    <property type="term" value="F:heme binding"/>
    <property type="evidence" value="ECO:0007669"/>
    <property type="project" value="InterPro"/>
</dbReference>
<evidence type="ECO:0000256" key="8">
    <source>
        <dbReference type="ARBA" id="ARBA00022824"/>
    </source>
</evidence>
<keyword evidence="9" id="KW-0492">Microsome</keyword>
<evidence type="ECO:0000256" key="15">
    <source>
        <dbReference type="RuleBase" id="RU000461"/>
    </source>
</evidence>
<dbReference type="Pfam" id="PF00067">
    <property type="entry name" value="p450"/>
    <property type="match status" value="1"/>
</dbReference>
<proteinExistence type="inferred from homology"/>
<sequence>MFITDADQVQKIMSSYNFITKDPDLYKFLEPFDGKGLITSSGSKWRNDRRLISPTFSKKNILQYFNPVLQETKILINILSEHVDKPTFNIEPFVHRCAADFVNKTFLGVNTKAQFGQMDYFLKLLHRMYTVVHARIVKIWLQNDFLFQLSPYWKEHEEGKKVILGFMEKVIETNNQYHQTEPFQPIIQQLINMKNEETGFCTHQDLKDHLVTLYTASEDTVTLIVSFTLVLLGMHPHIQETVSKEIYDIIGDKHDIHESNIDKLEYLDMVIRDVLRLFPIASFLVRKSEKEVTMFDYLIPERCSIIISIYNIHRDKRYWEKPLEFYPEHFLPEAVRKRHPYAFIPFSAGPRGCIGKPYAYMALKIVLVTILKNFIIESDGTLEDLKLKTDISIRPKNECFPIRLKHRNSIAK</sequence>
<evidence type="ECO:0000256" key="6">
    <source>
        <dbReference type="ARBA" id="ARBA00022617"/>
    </source>
</evidence>
<accession>A0A9P0CZ87</accession>
<dbReference type="SUPFAM" id="SSF48264">
    <property type="entry name" value="Cytochrome P450"/>
    <property type="match status" value="1"/>
</dbReference>
<keyword evidence="17" id="KW-1185">Reference proteome</keyword>
<evidence type="ECO:0000256" key="14">
    <source>
        <dbReference type="PIRSR" id="PIRSR602401-1"/>
    </source>
</evidence>
<dbReference type="PRINTS" id="PR00385">
    <property type="entry name" value="P450"/>
</dbReference>
<gene>
    <name evidence="16" type="ORF">PSYICH_LOCUS8194</name>
</gene>
<evidence type="ECO:0000256" key="4">
    <source>
        <dbReference type="ARBA" id="ARBA00004406"/>
    </source>
</evidence>
<dbReference type="InterPro" id="IPR002401">
    <property type="entry name" value="Cyt_P450_E_grp-I"/>
</dbReference>
<keyword evidence="10 15" id="KW-0560">Oxidoreductase</keyword>
<dbReference type="AlphaFoldDB" id="A0A9P0CZ87"/>
<dbReference type="PRINTS" id="PR00463">
    <property type="entry name" value="EP450I"/>
</dbReference>
<evidence type="ECO:0000256" key="2">
    <source>
        <dbReference type="ARBA" id="ARBA00003690"/>
    </source>
</evidence>
<dbReference type="GO" id="GO:0004497">
    <property type="term" value="F:monooxygenase activity"/>
    <property type="evidence" value="ECO:0007669"/>
    <property type="project" value="UniProtKB-KW"/>
</dbReference>
<evidence type="ECO:0000313" key="17">
    <source>
        <dbReference type="Proteomes" id="UP001153636"/>
    </source>
</evidence>
<dbReference type="InterPro" id="IPR001128">
    <property type="entry name" value="Cyt_P450"/>
</dbReference>
<dbReference type="GO" id="GO:0005789">
    <property type="term" value="C:endoplasmic reticulum membrane"/>
    <property type="evidence" value="ECO:0007669"/>
    <property type="project" value="UniProtKB-SubCell"/>
</dbReference>
<keyword evidence="12 15" id="KW-0503">Monooxygenase</keyword>
<evidence type="ECO:0000256" key="9">
    <source>
        <dbReference type="ARBA" id="ARBA00022848"/>
    </source>
</evidence>
<evidence type="ECO:0000256" key="7">
    <source>
        <dbReference type="ARBA" id="ARBA00022723"/>
    </source>
</evidence>
<dbReference type="InterPro" id="IPR050196">
    <property type="entry name" value="Cytochrome_P450_Monoox"/>
</dbReference>
<dbReference type="InterPro" id="IPR036396">
    <property type="entry name" value="Cyt_P450_sf"/>
</dbReference>
<evidence type="ECO:0000256" key="1">
    <source>
        <dbReference type="ARBA" id="ARBA00001971"/>
    </source>
</evidence>
<dbReference type="OrthoDB" id="1470350at2759"/>
<reference evidence="16" key="1">
    <citation type="submission" date="2022-01" db="EMBL/GenBank/DDBJ databases">
        <authorList>
            <person name="King R."/>
        </authorList>
    </citation>
    <scope>NUCLEOTIDE SEQUENCE</scope>
</reference>
<comment type="cofactor">
    <cofactor evidence="1 14">
        <name>heme</name>
        <dbReference type="ChEBI" id="CHEBI:30413"/>
    </cofactor>
</comment>
<keyword evidence="8" id="KW-0256">Endoplasmic reticulum</keyword>
<organism evidence="16 17">
    <name type="scientific">Psylliodes chrysocephalus</name>
    <dbReference type="NCBI Taxonomy" id="3402493"/>
    <lineage>
        <taxon>Eukaryota</taxon>
        <taxon>Metazoa</taxon>
        <taxon>Ecdysozoa</taxon>
        <taxon>Arthropoda</taxon>
        <taxon>Hexapoda</taxon>
        <taxon>Insecta</taxon>
        <taxon>Pterygota</taxon>
        <taxon>Neoptera</taxon>
        <taxon>Endopterygota</taxon>
        <taxon>Coleoptera</taxon>
        <taxon>Polyphaga</taxon>
        <taxon>Cucujiformia</taxon>
        <taxon>Chrysomeloidea</taxon>
        <taxon>Chrysomelidae</taxon>
        <taxon>Galerucinae</taxon>
        <taxon>Alticini</taxon>
        <taxon>Psylliodes</taxon>
    </lineage>
</organism>
<dbReference type="PANTHER" id="PTHR24291:SF189">
    <property type="entry name" value="CYTOCHROME P450 4C3-RELATED"/>
    <property type="match status" value="1"/>
</dbReference>
<evidence type="ECO:0000256" key="3">
    <source>
        <dbReference type="ARBA" id="ARBA00004174"/>
    </source>
</evidence>
<evidence type="ECO:0000256" key="10">
    <source>
        <dbReference type="ARBA" id="ARBA00023002"/>
    </source>
</evidence>
<comment type="similarity">
    <text evidence="5 15">Belongs to the cytochrome P450 family.</text>
</comment>
<dbReference type="Gene3D" id="1.10.630.10">
    <property type="entry name" value="Cytochrome P450"/>
    <property type="match status" value="1"/>
</dbReference>
<comment type="function">
    <text evidence="2">May be involved in the metabolism of insect hormones and in the breakdown of synthetic insecticides.</text>
</comment>
<dbReference type="GO" id="GO:0005506">
    <property type="term" value="F:iron ion binding"/>
    <property type="evidence" value="ECO:0007669"/>
    <property type="project" value="InterPro"/>
</dbReference>
<evidence type="ECO:0000256" key="5">
    <source>
        <dbReference type="ARBA" id="ARBA00010617"/>
    </source>
</evidence>
<dbReference type="PANTHER" id="PTHR24291">
    <property type="entry name" value="CYTOCHROME P450 FAMILY 4"/>
    <property type="match status" value="1"/>
</dbReference>
<feature type="binding site" description="axial binding residue" evidence="14">
    <location>
        <position position="353"/>
    </location>
    <ligand>
        <name>heme</name>
        <dbReference type="ChEBI" id="CHEBI:30413"/>
    </ligand>
    <ligandPart>
        <name>Fe</name>
        <dbReference type="ChEBI" id="CHEBI:18248"/>
    </ligandPart>
</feature>
<dbReference type="InterPro" id="IPR017972">
    <property type="entry name" value="Cyt_P450_CS"/>
</dbReference>
<dbReference type="GO" id="GO:0016705">
    <property type="term" value="F:oxidoreductase activity, acting on paired donors, with incorporation or reduction of molecular oxygen"/>
    <property type="evidence" value="ECO:0007669"/>
    <property type="project" value="InterPro"/>
</dbReference>
<dbReference type="PROSITE" id="PS00086">
    <property type="entry name" value="CYTOCHROME_P450"/>
    <property type="match status" value="1"/>
</dbReference>
<evidence type="ECO:0000313" key="16">
    <source>
        <dbReference type="EMBL" id="CAH1107634.1"/>
    </source>
</evidence>
<evidence type="ECO:0000256" key="12">
    <source>
        <dbReference type="ARBA" id="ARBA00023033"/>
    </source>
</evidence>
<comment type="subcellular location">
    <subcellularLocation>
        <location evidence="4">Endoplasmic reticulum membrane</location>
        <topology evidence="4">Peripheral membrane protein</topology>
    </subcellularLocation>
    <subcellularLocation>
        <location evidence="3">Microsome membrane</location>
        <topology evidence="3">Peripheral membrane protein</topology>
    </subcellularLocation>
</comment>
<dbReference type="Proteomes" id="UP001153636">
    <property type="component" value="Chromosome 22"/>
</dbReference>
<name>A0A9P0CZ87_9CUCU</name>
<keyword evidence="7 14" id="KW-0479">Metal-binding</keyword>
<dbReference type="EMBL" id="OV651834">
    <property type="protein sequence ID" value="CAH1107634.1"/>
    <property type="molecule type" value="Genomic_DNA"/>
</dbReference>
<keyword evidence="6 14" id="KW-0349">Heme</keyword>
<protein>
    <recommendedName>
        <fullName evidence="18">Cytochrome P450</fullName>
    </recommendedName>
</protein>
<evidence type="ECO:0000256" key="11">
    <source>
        <dbReference type="ARBA" id="ARBA00023004"/>
    </source>
</evidence>
<evidence type="ECO:0008006" key="18">
    <source>
        <dbReference type="Google" id="ProtNLM"/>
    </source>
</evidence>
<keyword evidence="13" id="KW-0472">Membrane</keyword>